<evidence type="ECO:0000256" key="1">
    <source>
        <dbReference type="SAM" id="SignalP"/>
    </source>
</evidence>
<dbReference type="OrthoDB" id="8138752at2"/>
<gene>
    <name evidence="2" type="ORF">SAMN05444159_3869</name>
</gene>
<dbReference type="AlphaFoldDB" id="A0A1M6UCL9"/>
<dbReference type="EMBL" id="LT670844">
    <property type="protein sequence ID" value="SHK66964.1"/>
    <property type="molecule type" value="Genomic_DNA"/>
</dbReference>
<evidence type="ECO:0000313" key="3">
    <source>
        <dbReference type="Proteomes" id="UP000189935"/>
    </source>
</evidence>
<protein>
    <submittedName>
        <fullName evidence="2">Uncharacterized protein</fullName>
    </submittedName>
</protein>
<feature type="chain" id="PRO_5012455124" evidence="1">
    <location>
        <begin position="21"/>
        <end position="155"/>
    </location>
</feature>
<organism evidence="2 3">
    <name type="scientific">Bradyrhizobium lablabi</name>
    <dbReference type="NCBI Taxonomy" id="722472"/>
    <lineage>
        <taxon>Bacteria</taxon>
        <taxon>Pseudomonadati</taxon>
        <taxon>Pseudomonadota</taxon>
        <taxon>Alphaproteobacteria</taxon>
        <taxon>Hyphomicrobiales</taxon>
        <taxon>Nitrobacteraceae</taxon>
        <taxon>Bradyrhizobium</taxon>
    </lineage>
</organism>
<proteinExistence type="predicted"/>
<sequence>MLRFKILASAVPLLIAAVFARGGLLPPSHPCIAIADTSVQIAELPWHADLRVSFTNNPAFATVRVQISDSAEAADFAVVDDVDTAEGGACEANPATRSVEISARPSADVPVIYLSHDGPADYRIFVQSKTFSARDAAALVVGAGGAHRRLQAASL</sequence>
<dbReference type="RefSeq" id="WP_079540430.1">
    <property type="nucleotide sequence ID" value="NZ_LT670844.1"/>
</dbReference>
<reference evidence="2 3" key="1">
    <citation type="submission" date="2016-11" db="EMBL/GenBank/DDBJ databases">
        <authorList>
            <person name="Jaros S."/>
            <person name="Januszkiewicz K."/>
            <person name="Wedrychowicz H."/>
        </authorList>
    </citation>
    <scope>NUCLEOTIDE SEQUENCE [LARGE SCALE GENOMIC DNA]</scope>
    <source>
        <strain evidence="2 3">GAS499</strain>
    </source>
</reference>
<keyword evidence="1" id="KW-0732">Signal</keyword>
<dbReference type="Proteomes" id="UP000189935">
    <property type="component" value="Chromosome I"/>
</dbReference>
<name>A0A1M6UCL9_9BRAD</name>
<evidence type="ECO:0000313" key="2">
    <source>
        <dbReference type="EMBL" id="SHK66964.1"/>
    </source>
</evidence>
<feature type="signal peptide" evidence="1">
    <location>
        <begin position="1"/>
        <end position="20"/>
    </location>
</feature>
<accession>A0A1M6UCL9</accession>